<dbReference type="AlphaFoldDB" id="A0A3D9H314"/>
<feature type="signal peptide" evidence="1">
    <location>
        <begin position="1"/>
        <end position="26"/>
    </location>
</feature>
<dbReference type="EMBL" id="QRDV01000004">
    <property type="protein sequence ID" value="RED43872.1"/>
    <property type="molecule type" value="Genomic_DNA"/>
</dbReference>
<name>A0A3D9H314_9FLAO</name>
<dbReference type="InterPro" id="IPR000601">
    <property type="entry name" value="PKD_dom"/>
</dbReference>
<dbReference type="OrthoDB" id="1491481at2"/>
<reference evidence="3 4" key="1">
    <citation type="submission" date="2018-07" db="EMBL/GenBank/DDBJ databases">
        <title>Genomic Encyclopedia of Type Strains, Phase III (KMG-III): the genomes of soil and plant-associated and newly described type strains.</title>
        <authorList>
            <person name="Whitman W."/>
        </authorList>
    </citation>
    <scope>NUCLEOTIDE SEQUENCE [LARGE SCALE GENOMIC DNA]</scope>
    <source>
        <strain evidence="3 4">CECT 7946</strain>
    </source>
</reference>
<dbReference type="InterPro" id="IPR013783">
    <property type="entry name" value="Ig-like_fold"/>
</dbReference>
<evidence type="ECO:0000313" key="3">
    <source>
        <dbReference type="EMBL" id="RED43872.1"/>
    </source>
</evidence>
<comment type="caution">
    <text evidence="3">The sequence shown here is derived from an EMBL/GenBank/DDBJ whole genome shotgun (WGS) entry which is preliminary data.</text>
</comment>
<protein>
    <submittedName>
        <fullName evidence="3">PKD domain-containing protein</fullName>
    </submittedName>
</protein>
<dbReference type="Proteomes" id="UP000256980">
    <property type="component" value="Unassembled WGS sequence"/>
</dbReference>
<dbReference type="SUPFAM" id="SSF49299">
    <property type="entry name" value="PKD domain"/>
    <property type="match status" value="1"/>
</dbReference>
<dbReference type="SMART" id="SM00089">
    <property type="entry name" value="PKD"/>
    <property type="match status" value="1"/>
</dbReference>
<dbReference type="CDD" id="cd00146">
    <property type="entry name" value="PKD"/>
    <property type="match status" value="1"/>
</dbReference>
<feature type="chain" id="PRO_5017672766" evidence="1">
    <location>
        <begin position="27"/>
        <end position="316"/>
    </location>
</feature>
<dbReference type="InterPro" id="IPR022409">
    <property type="entry name" value="PKD/Chitinase_dom"/>
</dbReference>
<proteinExistence type="predicted"/>
<dbReference type="Gene3D" id="2.60.40.10">
    <property type="entry name" value="Immunoglobulins"/>
    <property type="match status" value="1"/>
</dbReference>
<gene>
    <name evidence="3" type="ORF">DFQ10_10461</name>
</gene>
<evidence type="ECO:0000313" key="4">
    <source>
        <dbReference type="Proteomes" id="UP000256980"/>
    </source>
</evidence>
<dbReference type="RefSeq" id="WP_115817290.1">
    <property type="nucleotide sequence ID" value="NZ_QRDV01000004.1"/>
</dbReference>
<feature type="domain" description="PKD" evidence="2">
    <location>
        <begin position="73"/>
        <end position="123"/>
    </location>
</feature>
<dbReference type="Pfam" id="PF18911">
    <property type="entry name" value="PKD_4"/>
    <property type="match status" value="1"/>
</dbReference>
<evidence type="ECO:0000259" key="2">
    <source>
        <dbReference type="PROSITE" id="PS50093"/>
    </source>
</evidence>
<sequence length="316" mass="33830">MKNKINIFSKVTVLCLCLITAVGFNSCESSFEFDLPEAGSQVDTVLPTADFSYVPDPNSYNVIQFTDLSFQSTTYLWDFGGGNTSALRDPIYTFPSVEATYPVTLTVSDANGASDSITIDVVVIDVFVPITPEILNGDFQSGTSDWKFDEFTGGTTNPFNSSSDGSWLNYDGSDNGSKTKGAKWTMSTSAGAYLSSNTRYAYQAITVSNVDGSGLPVNYILEFEYAIKDDGTQAPGDNRIIGGIIDGHFDDGADAIASFDAAPLAMFVGDQDLGKTVFTTVQIPFTSNATGEVAILIYGVTDVDAYVDNVKVYPAD</sequence>
<dbReference type="InterPro" id="IPR035986">
    <property type="entry name" value="PKD_dom_sf"/>
</dbReference>
<accession>A0A3D9H314</accession>
<keyword evidence="4" id="KW-1185">Reference proteome</keyword>
<keyword evidence="1" id="KW-0732">Signal</keyword>
<dbReference type="PROSITE" id="PS50093">
    <property type="entry name" value="PKD"/>
    <property type="match status" value="1"/>
</dbReference>
<evidence type="ECO:0000256" key="1">
    <source>
        <dbReference type="SAM" id="SignalP"/>
    </source>
</evidence>
<organism evidence="3 4">
    <name type="scientific">Winogradskyella eximia</name>
    <dbReference type="NCBI Taxonomy" id="262006"/>
    <lineage>
        <taxon>Bacteria</taxon>
        <taxon>Pseudomonadati</taxon>
        <taxon>Bacteroidota</taxon>
        <taxon>Flavobacteriia</taxon>
        <taxon>Flavobacteriales</taxon>
        <taxon>Flavobacteriaceae</taxon>
        <taxon>Winogradskyella</taxon>
    </lineage>
</organism>